<feature type="compositionally biased region" description="Basic residues" evidence="1">
    <location>
        <begin position="124"/>
        <end position="140"/>
    </location>
</feature>
<gene>
    <name evidence="2" type="ORF">OIU84_028947</name>
</gene>
<dbReference type="AlphaFoldDB" id="A0AAD6KE25"/>
<protein>
    <submittedName>
        <fullName evidence="2">Uncharacterized protein</fullName>
    </submittedName>
</protein>
<evidence type="ECO:0000313" key="2">
    <source>
        <dbReference type="EMBL" id="KAJ6421667.1"/>
    </source>
</evidence>
<dbReference type="PANTHER" id="PTHR31286:SF99">
    <property type="entry name" value="DUF4283 DOMAIN-CONTAINING PROTEIN"/>
    <property type="match status" value="1"/>
</dbReference>
<feature type="region of interest" description="Disordered" evidence="1">
    <location>
        <begin position="77"/>
        <end position="140"/>
    </location>
</feature>
<keyword evidence="3" id="KW-1185">Reference proteome</keyword>
<evidence type="ECO:0000313" key="3">
    <source>
        <dbReference type="Proteomes" id="UP001162972"/>
    </source>
</evidence>
<reference evidence="2 3" key="1">
    <citation type="journal article" date="2023" name="Int. J. Mol. Sci.">
        <title>De Novo Assembly and Annotation of 11 Diverse Shrub Willow (Salix) Genomes Reveals Novel Gene Organization in Sex-Linked Regions.</title>
        <authorList>
            <person name="Hyden B."/>
            <person name="Feng K."/>
            <person name="Yates T.B."/>
            <person name="Jawdy S."/>
            <person name="Cereghino C."/>
            <person name="Smart L.B."/>
            <person name="Muchero W."/>
        </authorList>
    </citation>
    <scope>NUCLEOTIDE SEQUENCE [LARGE SCALE GENOMIC DNA]</scope>
    <source>
        <tissue evidence="2">Shoot tip</tissue>
    </source>
</reference>
<name>A0AAD6KE25_9ROSI</name>
<dbReference type="Proteomes" id="UP001162972">
    <property type="component" value="Chromosome 17"/>
</dbReference>
<dbReference type="InterPro" id="IPR040256">
    <property type="entry name" value="At4g02000-like"/>
</dbReference>
<dbReference type="PANTHER" id="PTHR31286">
    <property type="entry name" value="GLYCINE-RICH CELL WALL STRUCTURAL PROTEIN 1.8-LIKE"/>
    <property type="match status" value="1"/>
</dbReference>
<organism evidence="2 3">
    <name type="scientific">Salix udensis</name>
    <dbReference type="NCBI Taxonomy" id="889485"/>
    <lineage>
        <taxon>Eukaryota</taxon>
        <taxon>Viridiplantae</taxon>
        <taxon>Streptophyta</taxon>
        <taxon>Embryophyta</taxon>
        <taxon>Tracheophyta</taxon>
        <taxon>Spermatophyta</taxon>
        <taxon>Magnoliopsida</taxon>
        <taxon>eudicotyledons</taxon>
        <taxon>Gunneridae</taxon>
        <taxon>Pentapetalae</taxon>
        <taxon>rosids</taxon>
        <taxon>fabids</taxon>
        <taxon>Malpighiales</taxon>
        <taxon>Salicaceae</taxon>
        <taxon>Saliceae</taxon>
        <taxon>Salix</taxon>
    </lineage>
</organism>
<comment type="caution">
    <text evidence="2">The sequence shown here is derived from an EMBL/GenBank/DDBJ whole genome shotgun (WGS) entry which is preliminary data.</text>
</comment>
<evidence type="ECO:0000256" key="1">
    <source>
        <dbReference type="SAM" id="MobiDB-lite"/>
    </source>
</evidence>
<sequence length="140" mass="15632">MMGRPLSCDESTFCCTRLDYERVCVEIDTAKPFIKNFDLKNPFSADPLHIEVEYKWKPARCEKCRVFGHVCTDKKENVLPEEGQTTQRDLTPVASLDEEESSANTVEAGGQTDGRDTSPGGYTKVRKKKGGKNHGKGTSR</sequence>
<dbReference type="EMBL" id="JAPFFJ010000008">
    <property type="protein sequence ID" value="KAJ6421667.1"/>
    <property type="molecule type" value="Genomic_DNA"/>
</dbReference>
<accession>A0AAD6KE25</accession>
<proteinExistence type="predicted"/>